<dbReference type="GO" id="GO:0008658">
    <property type="term" value="F:penicillin binding"/>
    <property type="evidence" value="ECO:0007669"/>
    <property type="project" value="InterPro"/>
</dbReference>
<feature type="transmembrane region" description="Helical" evidence="2">
    <location>
        <begin position="253"/>
        <end position="275"/>
    </location>
</feature>
<dbReference type="RefSeq" id="WP_200349427.1">
    <property type="nucleotide sequence ID" value="NZ_BAABHZ010000010.1"/>
</dbReference>
<keyword evidence="2" id="KW-0472">Membrane</keyword>
<dbReference type="InterPro" id="IPR012338">
    <property type="entry name" value="Beta-lactam/transpept-like"/>
</dbReference>
<name>A0A934VAK1_9BACT</name>
<evidence type="ECO:0000259" key="4">
    <source>
        <dbReference type="Pfam" id="PF05569"/>
    </source>
</evidence>
<feature type="transmembrane region" description="Helical" evidence="2">
    <location>
        <begin position="351"/>
        <end position="371"/>
    </location>
</feature>
<dbReference type="GO" id="GO:0005886">
    <property type="term" value="C:plasma membrane"/>
    <property type="evidence" value="ECO:0007669"/>
    <property type="project" value="TreeGrafter"/>
</dbReference>
<evidence type="ECO:0000313" key="6">
    <source>
        <dbReference type="Proteomes" id="UP000600139"/>
    </source>
</evidence>
<feature type="transmembrane region" description="Helical" evidence="2">
    <location>
        <begin position="51"/>
        <end position="70"/>
    </location>
</feature>
<dbReference type="GO" id="GO:0071972">
    <property type="term" value="F:peptidoglycan L,D-transpeptidase activity"/>
    <property type="evidence" value="ECO:0007669"/>
    <property type="project" value="TreeGrafter"/>
</dbReference>
<dbReference type="InterPro" id="IPR036138">
    <property type="entry name" value="PBP_dimer_sf"/>
</dbReference>
<dbReference type="PANTHER" id="PTHR30627:SF2">
    <property type="entry name" value="PEPTIDOGLYCAN D,D-TRANSPEPTIDASE MRDA"/>
    <property type="match status" value="1"/>
</dbReference>
<evidence type="ECO:0008006" key="7">
    <source>
        <dbReference type="Google" id="ProtNLM"/>
    </source>
</evidence>
<comment type="caution">
    <text evidence="5">The sequence shown here is derived from an EMBL/GenBank/DDBJ whole genome shotgun (WGS) entry which is preliminary data.</text>
</comment>
<proteinExistence type="inferred from homology"/>
<protein>
    <recommendedName>
        <fullName evidence="7">Penicillin-binding protein 2</fullName>
    </recommendedName>
</protein>
<evidence type="ECO:0000259" key="3">
    <source>
        <dbReference type="Pfam" id="PF00905"/>
    </source>
</evidence>
<dbReference type="Gene3D" id="3.90.1310.10">
    <property type="entry name" value="Penicillin-binding protein 2a (Domain 2)"/>
    <property type="match status" value="1"/>
</dbReference>
<dbReference type="InterPro" id="IPR050515">
    <property type="entry name" value="Beta-lactam/transpept"/>
</dbReference>
<dbReference type="InterPro" id="IPR008756">
    <property type="entry name" value="Peptidase_M56"/>
</dbReference>
<sequence length="795" mass="85263">MNIRMILVGSGLAGWTVATLLDGAAKAGVLLAVAALVVLCMRRATAANRHLVWLCALTGALLVPFGFKILPTWRVLPSWMRWEEAPQLFYATGPVATGWSKLAETPAADAGASERHDSITPVKYVVPVAGKIPVSKPDIIRIRAKWLIGGWAVAGSILLMPLFASAVALRRRKSRAERLTSGSLVEALELVKSELGMRRKIVLLVGGPDAMPMVWGIFRSHLLLPQGAESWSSQRLRPILLHEVSHLRRNDPLALLLGHLALAVHWFNPLAWWAVRQLRIEQENACDDVVLTHGVRSSDYAMEMLAAANSFRASGLDRFAALTMARPAGMESRIAGILDASKNRRAITRGLVLCVTGIALLAAFPLAILHASEARGTGRGRILDRNGIVLAESPEDGVRSYPCHESAAHLLGYIAKDKESGKYVGLTGVEKISDRLLSDGRDVSLALDMGIQQAVENAMKDAGVANGAAVVLDCENGDVLASLSLPAYDPGVFIPELSQENFTALCKSSNFPMSNRVVTASTPGSVFKLVAALAACRTGQTNEVLECTGSEKIGNVELKCWIAKQHSDVHGWLDLHGGVIHSCNCYFMQLAEKLGIEKITESAGLLGLGQISGSGYSNENAGLFPGPPAEKKTFPKDKWTRHDTAMTTVGQGYSSATPLQLAVIAAAVANGEKVWVPRLILDGPPRYRTDLQEQGWKAAEIGKVRSALRDNVNVDGAVAQVARSAKVEIAGFSGTAQIRKRGQASSNAWFVSYAPAEDPKYAIAVMVEGGVSGAAVSGPIARQIFETICVDEWEK</sequence>
<dbReference type="Gene3D" id="3.40.710.10">
    <property type="entry name" value="DD-peptidase/beta-lactamase superfamily"/>
    <property type="match status" value="1"/>
</dbReference>
<dbReference type="Pfam" id="PF05569">
    <property type="entry name" value="Peptidase_M56"/>
    <property type="match status" value="1"/>
</dbReference>
<dbReference type="GO" id="GO:0071555">
    <property type="term" value="P:cell wall organization"/>
    <property type="evidence" value="ECO:0007669"/>
    <property type="project" value="TreeGrafter"/>
</dbReference>
<dbReference type="SUPFAM" id="SSF56601">
    <property type="entry name" value="beta-lactamase/transpeptidase-like"/>
    <property type="match status" value="1"/>
</dbReference>
<keyword evidence="2" id="KW-0812">Transmembrane</keyword>
<feature type="domain" description="Peptidase M56" evidence="4">
    <location>
        <begin position="28"/>
        <end position="334"/>
    </location>
</feature>
<evidence type="ECO:0000256" key="2">
    <source>
        <dbReference type="SAM" id="Phobius"/>
    </source>
</evidence>
<keyword evidence="6" id="KW-1185">Reference proteome</keyword>
<comment type="similarity">
    <text evidence="1">Belongs to the peptidase M56 family.</text>
</comment>
<feature type="domain" description="Penicillin-binding protein transpeptidase" evidence="3">
    <location>
        <begin position="467"/>
        <end position="786"/>
    </location>
</feature>
<accession>A0A934VAK1</accession>
<gene>
    <name evidence="5" type="ORF">JIN84_02490</name>
</gene>
<dbReference type="AlphaFoldDB" id="A0A934VAK1"/>
<keyword evidence="2" id="KW-1133">Transmembrane helix</keyword>
<evidence type="ECO:0000313" key="5">
    <source>
        <dbReference type="EMBL" id="MBK1814464.1"/>
    </source>
</evidence>
<dbReference type="CDD" id="cd07341">
    <property type="entry name" value="M56_BlaR1_MecR1_like"/>
    <property type="match status" value="1"/>
</dbReference>
<dbReference type="PANTHER" id="PTHR30627">
    <property type="entry name" value="PEPTIDOGLYCAN D,D-TRANSPEPTIDASE"/>
    <property type="match status" value="1"/>
</dbReference>
<dbReference type="EMBL" id="JAENIK010000004">
    <property type="protein sequence ID" value="MBK1814464.1"/>
    <property type="molecule type" value="Genomic_DNA"/>
</dbReference>
<dbReference type="InterPro" id="IPR001460">
    <property type="entry name" value="PCN-bd_Tpept"/>
</dbReference>
<evidence type="ECO:0000256" key="1">
    <source>
        <dbReference type="ARBA" id="ARBA00011075"/>
    </source>
</evidence>
<dbReference type="Proteomes" id="UP000600139">
    <property type="component" value="Unassembled WGS sequence"/>
</dbReference>
<organism evidence="5 6">
    <name type="scientific">Luteolibacter yonseiensis</name>
    <dbReference type="NCBI Taxonomy" id="1144680"/>
    <lineage>
        <taxon>Bacteria</taxon>
        <taxon>Pseudomonadati</taxon>
        <taxon>Verrucomicrobiota</taxon>
        <taxon>Verrucomicrobiia</taxon>
        <taxon>Verrucomicrobiales</taxon>
        <taxon>Verrucomicrobiaceae</taxon>
        <taxon>Luteolibacter</taxon>
    </lineage>
</organism>
<feature type="transmembrane region" description="Helical" evidence="2">
    <location>
        <begin position="146"/>
        <end position="169"/>
    </location>
</feature>
<dbReference type="Pfam" id="PF00905">
    <property type="entry name" value="Transpeptidase"/>
    <property type="match status" value="1"/>
</dbReference>
<feature type="transmembrane region" description="Helical" evidence="2">
    <location>
        <begin position="12"/>
        <end position="39"/>
    </location>
</feature>
<dbReference type="SUPFAM" id="SSF56519">
    <property type="entry name" value="Penicillin binding protein dimerisation domain"/>
    <property type="match status" value="1"/>
</dbReference>
<reference evidence="5" key="1">
    <citation type="submission" date="2021-01" db="EMBL/GenBank/DDBJ databases">
        <title>Modified the classification status of verrucomicrobia.</title>
        <authorList>
            <person name="Feng X."/>
        </authorList>
    </citation>
    <scope>NUCLEOTIDE SEQUENCE</scope>
    <source>
        <strain evidence="5">JCM 18052</strain>
    </source>
</reference>
<feature type="transmembrane region" description="Helical" evidence="2">
    <location>
        <begin position="201"/>
        <end position="218"/>
    </location>
</feature>